<organism evidence="2 3">
    <name type="scientific">Bacillus salitolerans</name>
    <dbReference type="NCBI Taxonomy" id="1437434"/>
    <lineage>
        <taxon>Bacteria</taxon>
        <taxon>Bacillati</taxon>
        <taxon>Bacillota</taxon>
        <taxon>Bacilli</taxon>
        <taxon>Bacillales</taxon>
        <taxon>Bacillaceae</taxon>
        <taxon>Bacillus</taxon>
    </lineage>
</organism>
<dbReference type="Proteomes" id="UP001597214">
    <property type="component" value="Unassembled WGS sequence"/>
</dbReference>
<accession>A0ABW4LVF5</accession>
<evidence type="ECO:0000313" key="2">
    <source>
        <dbReference type="EMBL" id="MFD1738774.1"/>
    </source>
</evidence>
<comment type="caution">
    <text evidence="2">The sequence shown here is derived from an EMBL/GenBank/DDBJ whole genome shotgun (WGS) entry which is preliminary data.</text>
</comment>
<keyword evidence="3" id="KW-1185">Reference proteome</keyword>
<reference evidence="3" key="1">
    <citation type="journal article" date="2019" name="Int. J. Syst. Evol. Microbiol.">
        <title>The Global Catalogue of Microorganisms (GCM) 10K type strain sequencing project: providing services to taxonomists for standard genome sequencing and annotation.</title>
        <authorList>
            <consortium name="The Broad Institute Genomics Platform"/>
            <consortium name="The Broad Institute Genome Sequencing Center for Infectious Disease"/>
            <person name="Wu L."/>
            <person name="Ma J."/>
        </authorList>
    </citation>
    <scope>NUCLEOTIDE SEQUENCE [LARGE SCALE GENOMIC DNA]</scope>
    <source>
        <strain evidence="3">CCUG 49339</strain>
    </source>
</reference>
<dbReference type="SMART" id="SM00849">
    <property type="entry name" value="Lactamase_B"/>
    <property type="match status" value="1"/>
</dbReference>
<gene>
    <name evidence="2" type="ORF">ACFSCX_19845</name>
</gene>
<sequence>MPITSITSGVGMEILSDVFCLPVQIVNLCLIGNPTVSNEFILVDAGMPDSQEMIIKACEKRFGEGCKMKAIVLTHGHFDHIGALQELLRKWDVPVYAHSLEAPYLTGKTHYPEPNTEASSGLVAKMSTFFPRHSIDITDHLQIIPEDGSIPVLPGWKAVHTPGHTPGHISLFREEDKVLLAGDAFTTVEQESLYEVLTQKQEIHGPPAYFTIDWTAAGDSVRKLADLSPSIAITGHGLPMSGEELTSNLHSLSQRFYETEVPDNRK</sequence>
<feature type="domain" description="Metallo-beta-lactamase" evidence="1">
    <location>
        <begin position="25"/>
        <end position="236"/>
    </location>
</feature>
<dbReference type="Gene3D" id="3.60.15.10">
    <property type="entry name" value="Ribonuclease Z/Hydroxyacylglutathione hydrolase-like"/>
    <property type="match status" value="1"/>
</dbReference>
<evidence type="ECO:0000259" key="1">
    <source>
        <dbReference type="SMART" id="SM00849"/>
    </source>
</evidence>
<dbReference type="CDD" id="cd07721">
    <property type="entry name" value="yflN-like_MBL-fold"/>
    <property type="match status" value="1"/>
</dbReference>
<dbReference type="Pfam" id="PF00753">
    <property type="entry name" value="Lactamase_B"/>
    <property type="match status" value="1"/>
</dbReference>
<name>A0ABW4LVF5_9BACI</name>
<evidence type="ECO:0000313" key="3">
    <source>
        <dbReference type="Proteomes" id="UP001597214"/>
    </source>
</evidence>
<dbReference type="PANTHER" id="PTHR42951">
    <property type="entry name" value="METALLO-BETA-LACTAMASE DOMAIN-CONTAINING"/>
    <property type="match status" value="1"/>
</dbReference>
<proteinExistence type="predicted"/>
<dbReference type="InterPro" id="IPR050855">
    <property type="entry name" value="NDM-1-like"/>
</dbReference>
<protein>
    <submittedName>
        <fullName evidence="2">MBL fold metallo-hydrolase</fullName>
    </submittedName>
</protein>
<dbReference type="EMBL" id="JBHUEM010000046">
    <property type="protein sequence ID" value="MFD1738774.1"/>
    <property type="molecule type" value="Genomic_DNA"/>
</dbReference>
<dbReference type="PANTHER" id="PTHR42951:SF17">
    <property type="entry name" value="METALLO-BETA-LACTAMASE DOMAIN-CONTAINING PROTEIN"/>
    <property type="match status" value="1"/>
</dbReference>
<dbReference type="SUPFAM" id="SSF56281">
    <property type="entry name" value="Metallo-hydrolase/oxidoreductase"/>
    <property type="match status" value="1"/>
</dbReference>
<dbReference type="InterPro" id="IPR001279">
    <property type="entry name" value="Metallo-B-lactamas"/>
</dbReference>
<dbReference type="InterPro" id="IPR036866">
    <property type="entry name" value="RibonucZ/Hydroxyglut_hydro"/>
</dbReference>
<dbReference type="RefSeq" id="WP_377930037.1">
    <property type="nucleotide sequence ID" value="NZ_JBHUEM010000046.1"/>
</dbReference>